<proteinExistence type="predicted"/>
<dbReference type="EMBL" id="BMIK01000016">
    <property type="protein sequence ID" value="GGC41228.1"/>
    <property type="molecule type" value="Genomic_DNA"/>
</dbReference>
<evidence type="ECO:0000313" key="2">
    <source>
        <dbReference type="Proteomes" id="UP000597338"/>
    </source>
</evidence>
<dbReference type="Proteomes" id="UP000597338">
    <property type="component" value="Unassembled WGS sequence"/>
</dbReference>
<sequence>MKLNKQQLERLRAFIRQRGFTAIDLQMEIIDHVACSIEEKLTRNPGMNFEEALQQTHAEFGIFGFSELEAAMAKSLREKYFYQICLEFKQWMAFPTVLVVGGFGVVLYRLFFMIATPWLLTISGFVYLAFQWEQPHIVCGYNASTVS</sequence>
<reference evidence="2" key="1">
    <citation type="journal article" date="2019" name="Int. J. Syst. Evol. Microbiol.">
        <title>The Global Catalogue of Microorganisms (GCM) 10K type strain sequencing project: providing services to taxonomists for standard genome sequencing and annotation.</title>
        <authorList>
            <consortium name="The Broad Institute Genomics Platform"/>
            <consortium name="The Broad Institute Genome Sequencing Center for Infectious Disease"/>
            <person name="Wu L."/>
            <person name="Ma J."/>
        </authorList>
    </citation>
    <scope>NUCLEOTIDE SEQUENCE [LARGE SCALE GENOMIC DNA]</scope>
    <source>
        <strain evidence="2">CGMCC 1.15342</strain>
    </source>
</reference>
<comment type="caution">
    <text evidence="1">The sequence shown here is derived from an EMBL/GenBank/DDBJ whole genome shotgun (WGS) entry which is preliminary data.</text>
</comment>
<name>A0ABQ1MMA7_9SPHI</name>
<organism evidence="1 2">
    <name type="scientific">Parapedobacter defluvii</name>
    <dbReference type="NCBI Taxonomy" id="2045106"/>
    <lineage>
        <taxon>Bacteria</taxon>
        <taxon>Pseudomonadati</taxon>
        <taxon>Bacteroidota</taxon>
        <taxon>Sphingobacteriia</taxon>
        <taxon>Sphingobacteriales</taxon>
        <taxon>Sphingobacteriaceae</taxon>
        <taxon>Parapedobacter</taxon>
    </lineage>
</organism>
<dbReference type="RefSeq" id="WP_188752915.1">
    <property type="nucleotide sequence ID" value="NZ_BMIK01000016.1"/>
</dbReference>
<protein>
    <submittedName>
        <fullName evidence="1">Uncharacterized protein</fullName>
    </submittedName>
</protein>
<keyword evidence="2" id="KW-1185">Reference proteome</keyword>
<gene>
    <name evidence="1" type="ORF">GCM10011386_36620</name>
</gene>
<evidence type="ECO:0000313" key="1">
    <source>
        <dbReference type="EMBL" id="GGC41228.1"/>
    </source>
</evidence>
<accession>A0ABQ1MMA7</accession>